<organism evidence="8 9">
    <name type="scientific">Tetranychus urticae</name>
    <name type="common">Two-spotted spider mite</name>
    <dbReference type="NCBI Taxonomy" id="32264"/>
    <lineage>
        <taxon>Eukaryota</taxon>
        <taxon>Metazoa</taxon>
        <taxon>Ecdysozoa</taxon>
        <taxon>Arthropoda</taxon>
        <taxon>Chelicerata</taxon>
        <taxon>Arachnida</taxon>
        <taxon>Acari</taxon>
        <taxon>Acariformes</taxon>
        <taxon>Trombidiformes</taxon>
        <taxon>Prostigmata</taxon>
        <taxon>Eleutherengona</taxon>
        <taxon>Raphignathae</taxon>
        <taxon>Tetranychoidea</taxon>
        <taxon>Tetranychidae</taxon>
        <taxon>Tetranychus</taxon>
    </lineage>
</organism>
<evidence type="ECO:0000256" key="4">
    <source>
        <dbReference type="ARBA" id="ARBA00022801"/>
    </source>
</evidence>
<comment type="cofactor">
    <cofactor evidence="1">
        <name>Mn(2+)</name>
        <dbReference type="ChEBI" id="CHEBI:29035"/>
    </cofactor>
</comment>
<evidence type="ECO:0000313" key="9">
    <source>
        <dbReference type="Proteomes" id="UP000015104"/>
    </source>
</evidence>
<evidence type="ECO:0000256" key="2">
    <source>
        <dbReference type="ARBA" id="ARBA00001946"/>
    </source>
</evidence>
<protein>
    <recommendedName>
        <fullName evidence="7">Nudix hydrolase domain-containing protein</fullName>
    </recommendedName>
</protein>
<dbReference type="HOGENOM" id="CLU_040940_4_0_1"/>
<dbReference type="SUPFAM" id="SSF55811">
    <property type="entry name" value="Nudix"/>
    <property type="match status" value="1"/>
</dbReference>
<dbReference type="AlphaFoldDB" id="T1JYC1"/>
<dbReference type="Gene3D" id="3.90.79.10">
    <property type="entry name" value="Nucleoside Triphosphate Pyrophosphohydrolase"/>
    <property type="match status" value="1"/>
</dbReference>
<dbReference type="InterPro" id="IPR015797">
    <property type="entry name" value="NUDIX_hydrolase-like_dom_sf"/>
</dbReference>
<keyword evidence="4" id="KW-0378">Hydrolase</keyword>
<evidence type="ECO:0000259" key="7">
    <source>
        <dbReference type="PROSITE" id="PS51462"/>
    </source>
</evidence>
<evidence type="ECO:0000256" key="5">
    <source>
        <dbReference type="ARBA" id="ARBA00022842"/>
    </source>
</evidence>
<dbReference type="PANTHER" id="PTHR12992:SF11">
    <property type="entry name" value="MITOCHONDRIAL COENZYME A DIPHOSPHATASE NUDT8"/>
    <property type="match status" value="1"/>
</dbReference>
<dbReference type="STRING" id="32264.T1JYC1"/>
<dbReference type="GO" id="GO:0010945">
    <property type="term" value="F:coenzyme A diphosphatase activity"/>
    <property type="evidence" value="ECO:0007669"/>
    <property type="project" value="InterPro"/>
</dbReference>
<reference evidence="8" key="2">
    <citation type="submission" date="2015-06" db="UniProtKB">
        <authorList>
            <consortium name="EnsemblMetazoa"/>
        </authorList>
    </citation>
    <scope>IDENTIFICATION</scope>
</reference>
<dbReference type="InterPro" id="IPR045121">
    <property type="entry name" value="CoAse"/>
</dbReference>
<proteinExistence type="predicted"/>
<dbReference type="PANTHER" id="PTHR12992">
    <property type="entry name" value="NUDIX HYDROLASE"/>
    <property type="match status" value="1"/>
</dbReference>
<sequence length="251" mass="28682">MFTVVSYFGKSSEVKQFGLYYFITPTTLTEAFQRLEKIGANLRSRSNQGNKKDGDSNLRRASVFVPFCRDQDHKPSILVTLRSSNLVTHKWEVSFPGGKESRKDGGDVIETAVRETIEELGIDRNSLKTYGVLKPIIRPKHNSSIYPVLGYLDYDFSRQNLTDFNSSEVEKVILIPLEKACKAEYWNYTHWKSGWVTPIYHDDICNGRQIPRIWGLTASLMSMILKIVLPQHFKGCKSEGKNRPRAIDNGQ</sequence>
<comment type="cofactor">
    <cofactor evidence="2">
        <name>Mg(2+)</name>
        <dbReference type="ChEBI" id="CHEBI:18420"/>
    </cofactor>
</comment>
<accession>T1JYC1</accession>
<dbReference type="PROSITE" id="PS51462">
    <property type="entry name" value="NUDIX"/>
    <property type="match status" value="1"/>
</dbReference>
<keyword evidence="3" id="KW-0479">Metal-binding</keyword>
<dbReference type="eggNOG" id="KOG3069">
    <property type="taxonomic scope" value="Eukaryota"/>
</dbReference>
<keyword evidence="9" id="KW-1185">Reference proteome</keyword>
<name>T1JYC1_TETUR</name>
<dbReference type="CDD" id="cd03426">
    <property type="entry name" value="NUDIX_CoAse_Nudt7"/>
    <property type="match status" value="1"/>
</dbReference>
<keyword evidence="5" id="KW-0460">Magnesium</keyword>
<evidence type="ECO:0000256" key="3">
    <source>
        <dbReference type="ARBA" id="ARBA00022723"/>
    </source>
</evidence>
<dbReference type="EnsemblMetazoa" id="tetur02g15171.1">
    <property type="protein sequence ID" value="tetur02g15171.1"/>
    <property type="gene ID" value="tetur02g15171"/>
</dbReference>
<dbReference type="Pfam" id="PF00293">
    <property type="entry name" value="NUDIX"/>
    <property type="match status" value="1"/>
</dbReference>
<feature type="domain" description="Nudix hydrolase" evidence="7">
    <location>
        <begin position="58"/>
        <end position="198"/>
    </location>
</feature>
<dbReference type="EMBL" id="CAEY01000795">
    <property type="status" value="NOT_ANNOTATED_CDS"/>
    <property type="molecule type" value="Genomic_DNA"/>
</dbReference>
<evidence type="ECO:0000256" key="6">
    <source>
        <dbReference type="ARBA" id="ARBA00023211"/>
    </source>
</evidence>
<evidence type="ECO:0000256" key="1">
    <source>
        <dbReference type="ARBA" id="ARBA00001936"/>
    </source>
</evidence>
<evidence type="ECO:0000313" key="8">
    <source>
        <dbReference type="EnsemblMetazoa" id="tetur02g15171.1"/>
    </source>
</evidence>
<keyword evidence="6" id="KW-0464">Manganese</keyword>
<dbReference type="GO" id="GO:0046872">
    <property type="term" value="F:metal ion binding"/>
    <property type="evidence" value="ECO:0007669"/>
    <property type="project" value="UniProtKB-KW"/>
</dbReference>
<dbReference type="InterPro" id="IPR000086">
    <property type="entry name" value="NUDIX_hydrolase_dom"/>
</dbReference>
<dbReference type="Proteomes" id="UP000015104">
    <property type="component" value="Unassembled WGS sequence"/>
</dbReference>
<reference evidence="9" key="1">
    <citation type="submission" date="2011-08" db="EMBL/GenBank/DDBJ databases">
        <authorList>
            <person name="Rombauts S."/>
        </authorList>
    </citation>
    <scope>NUCLEOTIDE SEQUENCE</scope>
    <source>
        <strain evidence="9">London</strain>
    </source>
</reference>